<evidence type="ECO:0000313" key="2">
    <source>
        <dbReference type="EMBL" id="RJR26897.1"/>
    </source>
</evidence>
<dbReference type="EMBL" id="QZJF01000017">
    <property type="protein sequence ID" value="RJR26897.1"/>
    <property type="molecule type" value="Genomic_DNA"/>
</dbReference>
<sequence length="190" mass="21907">MNINTDRYVTSFVRSYKDSEFVLRLYTVWALAAIVVIGYFGIRPAFVSIKEKMLLINEMEQINVNLVANTQTLESLKTDIHTYSNNIKYLEAFMPAEPEVHSYILDLIGALGKHGFILRNLAQYDYPEEENAIEINVQTDGTTYPVELVNEIEKLKRITTVKNVTFTSQSLSTRTSYRVVMSLYIYTQPR</sequence>
<dbReference type="AlphaFoldDB" id="A0A3A4ZJ76"/>
<feature type="transmembrane region" description="Helical" evidence="1">
    <location>
        <begin position="21"/>
        <end position="42"/>
    </location>
</feature>
<proteinExistence type="predicted"/>
<accession>A0A3A4ZJ76</accession>
<name>A0A3A4ZJ76_UNCKA</name>
<reference evidence="2 3" key="1">
    <citation type="journal article" date="2017" name="ISME J.">
        <title>Energy and carbon metabolisms in a deep terrestrial subsurface fluid microbial community.</title>
        <authorList>
            <person name="Momper L."/>
            <person name="Jungbluth S.P."/>
            <person name="Lee M.D."/>
            <person name="Amend J.P."/>
        </authorList>
    </citation>
    <scope>NUCLEOTIDE SEQUENCE [LARGE SCALE GENOMIC DNA]</scope>
    <source>
        <strain evidence="2">SURF_46</strain>
    </source>
</reference>
<keyword evidence="1" id="KW-0812">Transmembrane</keyword>
<dbReference type="Proteomes" id="UP000265540">
    <property type="component" value="Unassembled WGS sequence"/>
</dbReference>
<keyword evidence="1" id="KW-1133">Transmembrane helix</keyword>
<gene>
    <name evidence="2" type="ORF">C4561_03925</name>
</gene>
<evidence type="ECO:0000256" key="1">
    <source>
        <dbReference type="SAM" id="Phobius"/>
    </source>
</evidence>
<keyword evidence="1" id="KW-0472">Membrane</keyword>
<evidence type="ECO:0000313" key="3">
    <source>
        <dbReference type="Proteomes" id="UP000265540"/>
    </source>
</evidence>
<organism evidence="2 3">
    <name type="scientific">candidate division WWE3 bacterium</name>
    <dbReference type="NCBI Taxonomy" id="2053526"/>
    <lineage>
        <taxon>Bacteria</taxon>
        <taxon>Katanobacteria</taxon>
    </lineage>
</organism>
<protein>
    <recommendedName>
        <fullName evidence="4">Type 4a pilus biogenesis protein PilO</fullName>
    </recommendedName>
</protein>
<comment type="caution">
    <text evidence="2">The sequence shown here is derived from an EMBL/GenBank/DDBJ whole genome shotgun (WGS) entry which is preliminary data.</text>
</comment>
<evidence type="ECO:0008006" key="4">
    <source>
        <dbReference type="Google" id="ProtNLM"/>
    </source>
</evidence>